<evidence type="ECO:0000256" key="6">
    <source>
        <dbReference type="HAMAP-Rule" id="MF_00227"/>
    </source>
</evidence>
<comment type="function">
    <text evidence="6">RNaseP catalyzes the removal of the 5'-leader sequence from pre-tRNA to produce the mature 5'-terminus. It can also cleave other RNA substrates such as 4.5S RNA. The protein component plays an auxiliary but essential role in vivo by binding to the 5'-leader sequence and broadening the substrate specificity of the ribozyme.</text>
</comment>
<dbReference type="NCBIfam" id="TIGR00188">
    <property type="entry name" value="rnpA"/>
    <property type="match status" value="1"/>
</dbReference>
<name>A0A0G0QWM3_9BACT</name>
<dbReference type="GO" id="GO:0001682">
    <property type="term" value="P:tRNA 5'-leader removal"/>
    <property type="evidence" value="ECO:0007669"/>
    <property type="project" value="UniProtKB-UniRule"/>
</dbReference>
<evidence type="ECO:0000313" key="9">
    <source>
        <dbReference type="Proteomes" id="UP000034215"/>
    </source>
</evidence>
<dbReference type="PANTHER" id="PTHR33992:SF1">
    <property type="entry name" value="RIBONUCLEASE P PROTEIN COMPONENT"/>
    <property type="match status" value="1"/>
</dbReference>
<accession>A0A0G0QWM3</accession>
<dbReference type="InterPro" id="IPR014721">
    <property type="entry name" value="Ribsml_uS5_D2-typ_fold_subgr"/>
</dbReference>
<proteinExistence type="inferred from homology"/>
<dbReference type="AlphaFoldDB" id="A0A0G0QWM3"/>
<evidence type="ECO:0000256" key="1">
    <source>
        <dbReference type="ARBA" id="ARBA00022694"/>
    </source>
</evidence>
<keyword evidence="2 6" id="KW-0540">Nuclease</keyword>
<dbReference type="Proteomes" id="UP000034215">
    <property type="component" value="Unassembled WGS sequence"/>
</dbReference>
<dbReference type="SUPFAM" id="SSF54211">
    <property type="entry name" value="Ribosomal protein S5 domain 2-like"/>
    <property type="match status" value="1"/>
</dbReference>
<evidence type="ECO:0000313" key="8">
    <source>
        <dbReference type="EMBL" id="KKR41766.1"/>
    </source>
</evidence>
<dbReference type="GO" id="GO:0000049">
    <property type="term" value="F:tRNA binding"/>
    <property type="evidence" value="ECO:0007669"/>
    <property type="project" value="UniProtKB-UniRule"/>
</dbReference>
<dbReference type="Gene3D" id="3.30.230.10">
    <property type="match status" value="1"/>
</dbReference>
<evidence type="ECO:0000256" key="2">
    <source>
        <dbReference type="ARBA" id="ARBA00022722"/>
    </source>
</evidence>
<dbReference type="EMBL" id="LBYA01000027">
    <property type="protein sequence ID" value="KKR41766.1"/>
    <property type="molecule type" value="Genomic_DNA"/>
</dbReference>
<comment type="similarity">
    <text evidence="6">Belongs to the RnpA family.</text>
</comment>
<sequence length="114" mass="12711">MLAKKSKLTGAKDYAKVQNDGKVFQSDNFGIAYLDRNDKNPSRFGFIISTKIAKDAVDRNRCKRAMSEAVRIDSVNLLEGYDVVFLAKTSISNLSTTDIMREVSLSLRKAGLMK</sequence>
<dbReference type="InterPro" id="IPR020568">
    <property type="entry name" value="Ribosomal_Su5_D2-typ_SF"/>
</dbReference>
<keyword evidence="3 6" id="KW-0255">Endonuclease</keyword>
<comment type="subunit">
    <text evidence="6">Consists of a catalytic RNA component (M1 or rnpB) and a protein subunit.</text>
</comment>
<dbReference type="PANTHER" id="PTHR33992">
    <property type="entry name" value="RIBONUCLEASE P PROTEIN COMPONENT"/>
    <property type="match status" value="1"/>
</dbReference>
<dbReference type="HAMAP" id="MF_00227">
    <property type="entry name" value="RNase_P"/>
    <property type="match status" value="1"/>
</dbReference>
<evidence type="ECO:0000256" key="7">
    <source>
        <dbReference type="NCBIfam" id="TIGR00188"/>
    </source>
</evidence>
<keyword evidence="1 6" id="KW-0819">tRNA processing</keyword>
<gene>
    <name evidence="6" type="primary">rnpA</name>
    <name evidence="8" type="ORF">UT76_C0027G0017</name>
</gene>
<reference evidence="8 9" key="1">
    <citation type="journal article" date="2015" name="Nature">
        <title>rRNA introns, odd ribosomes, and small enigmatic genomes across a large radiation of phyla.</title>
        <authorList>
            <person name="Brown C.T."/>
            <person name="Hug L.A."/>
            <person name="Thomas B.C."/>
            <person name="Sharon I."/>
            <person name="Castelle C.J."/>
            <person name="Singh A."/>
            <person name="Wilkins M.J."/>
            <person name="Williams K.H."/>
            <person name="Banfield J.F."/>
        </authorList>
    </citation>
    <scope>NUCLEOTIDE SEQUENCE [LARGE SCALE GENOMIC DNA]</scope>
</reference>
<dbReference type="InterPro" id="IPR000100">
    <property type="entry name" value="RNase_P"/>
</dbReference>
<evidence type="ECO:0000256" key="5">
    <source>
        <dbReference type="ARBA" id="ARBA00022884"/>
    </source>
</evidence>
<organism evidence="8 9">
    <name type="scientific">Candidatus Woesebacteria bacterium GW2011_GWB1_40_12</name>
    <dbReference type="NCBI Taxonomy" id="1618576"/>
    <lineage>
        <taxon>Bacteria</taxon>
        <taxon>Candidatus Woeseibacteriota</taxon>
    </lineage>
</organism>
<dbReference type="GO" id="GO:0042781">
    <property type="term" value="F:3'-tRNA processing endoribonuclease activity"/>
    <property type="evidence" value="ECO:0007669"/>
    <property type="project" value="TreeGrafter"/>
</dbReference>
<comment type="caution">
    <text evidence="8">The sequence shown here is derived from an EMBL/GenBank/DDBJ whole genome shotgun (WGS) entry which is preliminary data.</text>
</comment>
<dbReference type="GO" id="GO:0004526">
    <property type="term" value="F:ribonuclease P activity"/>
    <property type="evidence" value="ECO:0007669"/>
    <property type="project" value="UniProtKB-UniRule"/>
</dbReference>
<dbReference type="EC" id="3.1.26.5" evidence="6 7"/>
<comment type="catalytic activity">
    <reaction evidence="6">
        <text>Endonucleolytic cleavage of RNA, removing 5'-extranucleotides from tRNA precursor.</text>
        <dbReference type="EC" id="3.1.26.5"/>
    </reaction>
</comment>
<evidence type="ECO:0000256" key="3">
    <source>
        <dbReference type="ARBA" id="ARBA00022759"/>
    </source>
</evidence>
<evidence type="ECO:0000256" key="4">
    <source>
        <dbReference type="ARBA" id="ARBA00022801"/>
    </source>
</evidence>
<dbReference type="GO" id="GO:0030677">
    <property type="term" value="C:ribonuclease P complex"/>
    <property type="evidence" value="ECO:0007669"/>
    <property type="project" value="TreeGrafter"/>
</dbReference>
<keyword evidence="4 6" id="KW-0378">Hydrolase</keyword>
<keyword evidence="5 6" id="KW-0694">RNA-binding</keyword>
<protein>
    <recommendedName>
        <fullName evidence="6 7">Ribonuclease P protein component</fullName>
        <shortName evidence="6">RNase P protein</shortName>
        <shortName evidence="6">RNaseP protein</shortName>
        <ecNumber evidence="6 7">3.1.26.5</ecNumber>
    </recommendedName>
    <alternativeName>
        <fullName evidence="6">Protein C5</fullName>
    </alternativeName>
</protein>
<dbReference type="Pfam" id="PF00825">
    <property type="entry name" value="Ribonuclease_P"/>
    <property type="match status" value="1"/>
</dbReference>